<proteinExistence type="predicted"/>
<sequence>MTFSLKKNRRNTRSYGGSAKAAPSRSTASRPNTRNRARPVKEKRPFALWSKLRGGRVQRFFCVLLLAGLVAAVTGVCAGSLWLYGKATTSDFFATRHIDVAGNVRLSREMVLQYGGLKEGENSLAVSIAEVERKLRATPWVEEVSVKRLLPDRFVIKIKERMPTFWVHKDGVLYYANESGEAIAPVESRNFLSLPTLTVEAGAEDDVAYLPRFMKDLHAGSLPVEAGAIASVMVSPARGIEIYLEDREMRLSIATDDWAGNLARIGLTLGDLARRHELKNVREVRSVNGSVWVTLSQPMRG</sequence>
<keyword evidence="12" id="KW-1185">Reference proteome</keyword>
<dbReference type="GO" id="GO:0090529">
    <property type="term" value="P:cell septum assembly"/>
    <property type="evidence" value="ECO:0007669"/>
    <property type="project" value="InterPro"/>
</dbReference>
<dbReference type="PROSITE" id="PS51779">
    <property type="entry name" value="POTRA"/>
    <property type="match status" value="1"/>
</dbReference>
<evidence type="ECO:0000313" key="12">
    <source>
        <dbReference type="Proteomes" id="UP000186323"/>
    </source>
</evidence>
<dbReference type="RefSeq" id="WP_072333623.1">
    <property type="nucleotide sequence ID" value="NZ_JAXXLW010000067.1"/>
</dbReference>
<evidence type="ECO:0000313" key="11">
    <source>
        <dbReference type="EMBL" id="SFV72766.1"/>
    </source>
</evidence>
<dbReference type="Gene3D" id="3.10.20.310">
    <property type="entry name" value="membrane protein fhac"/>
    <property type="match status" value="1"/>
</dbReference>
<keyword evidence="2" id="KW-1003">Cell membrane</keyword>
<dbReference type="Pfam" id="PF08478">
    <property type="entry name" value="POTRA_1"/>
    <property type="match status" value="1"/>
</dbReference>
<evidence type="ECO:0000259" key="10">
    <source>
        <dbReference type="PROSITE" id="PS51779"/>
    </source>
</evidence>
<dbReference type="EMBL" id="LT630450">
    <property type="protein sequence ID" value="SFV72766.1"/>
    <property type="molecule type" value="Genomic_DNA"/>
</dbReference>
<evidence type="ECO:0000256" key="3">
    <source>
        <dbReference type="ARBA" id="ARBA00022618"/>
    </source>
</evidence>
<dbReference type="AlphaFoldDB" id="A0A1K1LH42"/>
<dbReference type="KEGG" id="dpg:DESPIGER_0901"/>
<comment type="subcellular location">
    <subcellularLocation>
        <location evidence="1">Membrane</location>
    </subcellularLocation>
</comment>
<evidence type="ECO:0000256" key="2">
    <source>
        <dbReference type="ARBA" id="ARBA00022475"/>
    </source>
</evidence>
<dbReference type="Proteomes" id="UP000186323">
    <property type="component" value="Chromosome I"/>
</dbReference>
<dbReference type="InterPro" id="IPR034746">
    <property type="entry name" value="POTRA"/>
</dbReference>
<evidence type="ECO:0000256" key="1">
    <source>
        <dbReference type="ARBA" id="ARBA00004370"/>
    </source>
</evidence>
<evidence type="ECO:0000256" key="6">
    <source>
        <dbReference type="ARBA" id="ARBA00023136"/>
    </source>
</evidence>
<evidence type="ECO:0000256" key="9">
    <source>
        <dbReference type="SAM" id="Phobius"/>
    </source>
</evidence>
<accession>A0A1K1LH42</accession>
<keyword evidence="7" id="KW-0131">Cell cycle</keyword>
<organism evidence="11 12">
    <name type="scientific">Desulfovibrio piger</name>
    <dbReference type="NCBI Taxonomy" id="901"/>
    <lineage>
        <taxon>Bacteria</taxon>
        <taxon>Pseudomonadati</taxon>
        <taxon>Thermodesulfobacteriota</taxon>
        <taxon>Desulfovibrionia</taxon>
        <taxon>Desulfovibrionales</taxon>
        <taxon>Desulfovibrionaceae</taxon>
        <taxon>Desulfovibrio</taxon>
    </lineage>
</organism>
<evidence type="ECO:0000256" key="4">
    <source>
        <dbReference type="ARBA" id="ARBA00022692"/>
    </source>
</evidence>
<keyword evidence="4 9" id="KW-0812">Transmembrane</keyword>
<gene>
    <name evidence="11" type="ORF">DESPIGER_0901</name>
</gene>
<keyword evidence="6 9" id="KW-0472">Membrane</keyword>
<evidence type="ECO:0000256" key="8">
    <source>
        <dbReference type="SAM" id="MobiDB-lite"/>
    </source>
</evidence>
<dbReference type="InterPro" id="IPR013685">
    <property type="entry name" value="POTRA_FtsQ_type"/>
</dbReference>
<dbReference type="PANTHER" id="PTHR35851:SF1">
    <property type="entry name" value="CELL DIVISION PROTEIN FTSQ"/>
    <property type="match status" value="1"/>
</dbReference>
<dbReference type="PANTHER" id="PTHR35851">
    <property type="entry name" value="CELL DIVISION PROTEIN FTSQ"/>
    <property type="match status" value="1"/>
</dbReference>
<feature type="transmembrane region" description="Helical" evidence="9">
    <location>
        <begin position="60"/>
        <end position="84"/>
    </location>
</feature>
<feature type="domain" description="POTRA" evidence="10">
    <location>
        <begin position="93"/>
        <end position="161"/>
    </location>
</feature>
<evidence type="ECO:0000256" key="7">
    <source>
        <dbReference type="ARBA" id="ARBA00023306"/>
    </source>
</evidence>
<dbReference type="GO" id="GO:0016020">
    <property type="term" value="C:membrane"/>
    <property type="evidence" value="ECO:0007669"/>
    <property type="project" value="UniProtKB-SubCell"/>
</dbReference>
<evidence type="ECO:0000256" key="5">
    <source>
        <dbReference type="ARBA" id="ARBA00022989"/>
    </source>
</evidence>
<keyword evidence="3 11" id="KW-0132">Cell division</keyword>
<feature type="region of interest" description="Disordered" evidence="8">
    <location>
        <begin position="1"/>
        <end position="40"/>
    </location>
</feature>
<dbReference type="InterPro" id="IPR026579">
    <property type="entry name" value="FtsQ"/>
</dbReference>
<keyword evidence="5 9" id="KW-1133">Transmembrane helix</keyword>
<reference evidence="12" key="1">
    <citation type="submission" date="2016-10" db="EMBL/GenBank/DDBJ databases">
        <authorList>
            <person name="Wegmann U."/>
        </authorList>
    </citation>
    <scope>NUCLEOTIDE SEQUENCE [LARGE SCALE GENOMIC DNA]</scope>
</reference>
<name>A0A1K1LH42_9BACT</name>
<feature type="compositionally biased region" description="Basic residues" evidence="8">
    <location>
        <begin position="1"/>
        <end position="12"/>
    </location>
</feature>
<protein>
    <submittedName>
        <fullName evidence="11">Cell division protein FtsQ</fullName>
    </submittedName>
</protein>